<dbReference type="SUPFAM" id="SSF52540">
    <property type="entry name" value="P-loop containing nucleoside triphosphate hydrolases"/>
    <property type="match status" value="1"/>
</dbReference>
<evidence type="ECO:0000256" key="1">
    <source>
        <dbReference type="ARBA" id="ARBA00004147"/>
    </source>
</evidence>
<name>A0AAU7E3A6_9CIRC</name>
<sequence>MGTSQQASDYCKKEGDYLEFGVLGKQGRRSDLEAAVEVLKSSNGSLRQLAEQCPVPYLKYSSGFQKLCDVMQWGQNRDFKTKVTVFIGPPGCGKTRSVLEKVGGNLDDVYFKPRGGWWDGYVGQVVTCLDDFYGWIPYDELLRICDRYPLKVPIKGSYVNFVSRDIIITSNVPPEEWYSKENFRGRIEALFRRIDQYLTWNEESQQFAPGNPMYPISY</sequence>
<accession>A0AAU7E3A6</accession>
<reference evidence="6" key="2">
    <citation type="submission" date="2024-02" db="EMBL/GenBank/DDBJ databases">
        <authorList>
            <person name="Hu B."/>
        </authorList>
    </citation>
    <scope>NUCLEOTIDE SEQUENCE</scope>
    <source>
        <strain evidence="6">5A/Kenya/RNALIV2048/2016</strain>
    </source>
</reference>
<evidence type="ECO:0000256" key="4">
    <source>
        <dbReference type="ARBA" id="ARBA00022562"/>
    </source>
</evidence>
<evidence type="ECO:0000256" key="2">
    <source>
        <dbReference type="ARBA" id="ARBA00011448"/>
    </source>
</evidence>
<comment type="subunit">
    <text evidence="2">Interacts with the capsid protein; this interaction relocates Rep into the nucleus.</text>
</comment>
<reference evidence="6" key="1">
    <citation type="journal article" date="2024" name="Microbiome">
        <title>Substantial viral diversity in bats and rodents from East Africa: insights into evolution, recombination, and cocirculation.</title>
        <authorList>
            <person name="Wang D."/>
            <person name="Yang X."/>
            <person name="Ren Z."/>
            <person name="Hu B."/>
            <person name="Zhao H."/>
            <person name="Yang K."/>
            <person name="Shi P."/>
            <person name="Zhang Z."/>
            <person name="Feng Q."/>
            <person name="Nawenja C.V."/>
            <person name="Obanda V."/>
            <person name="Robert K."/>
            <person name="Nalikka B."/>
            <person name="Waruhiu C.N."/>
            <person name="Ochola G.O."/>
            <person name="Onyuok S.O."/>
            <person name="Ochieng H."/>
            <person name="Li B."/>
            <person name="Zhu Y."/>
            <person name="Si H."/>
            <person name="Yin J."/>
            <person name="Kristiansen K."/>
            <person name="Jin X."/>
            <person name="Xu X."/>
            <person name="Xiao M."/>
            <person name="Agwanda B."/>
            <person name="Ommeh S."/>
            <person name="Li J."/>
            <person name="Shi Z.L."/>
        </authorList>
    </citation>
    <scope>NUCLEOTIDE SEQUENCE</scope>
    <source>
        <strain evidence="6">5A/Kenya/RNALIV2048/2016</strain>
    </source>
</reference>
<dbReference type="EMBL" id="PP711969">
    <property type="protein sequence ID" value="XBH24048.1"/>
    <property type="molecule type" value="Genomic_DNA"/>
</dbReference>
<dbReference type="InterPro" id="IPR000605">
    <property type="entry name" value="Helicase_SF3_ssDNA/RNA_vir"/>
</dbReference>
<comment type="subcellular location">
    <subcellularLocation>
        <location evidence="1">Host nucleus</location>
    </subcellularLocation>
</comment>
<dbReference type="InterPro" id="IPR027417">
    <property type="entry name" value="P-loop_NTPase"/>
</dbReference>
<evidence type="ECO:0000256" key="3">
    <source>
        <dbReference type="ARBA" id="ARBA00014531"/>
    </source>
</evidence>
<dbReference type="Gene3D" id="3.40.50.300">
    <property type="entry name" value="P-loop containing nucleotide triphosphate hydrolases"/>
    <property type="match status" value="1"/>
</dbReference>
<evidence type="ECO:0000259" key="5">
    <source>
        <dbReference type="Pfam" id="PF00910"/>
    </source>
</evidence>
<dbReference type="Pfam" id="PF00910">
    <property type="entry name" value="RNA_helicase"/>
    <property type="match status" value="1"/>
</dbReference>
<dbReference type="GO" id="GO:0003724">
    <property type="term" value="F:RNA helicase activity"/>
    <property type="evidence" value="ECO:0007669"/>
    <property type="project" value="InterPro"/>
</dbReference>
<dbReference type="GO" id="GO:0042025">
    <property type="term" value="C:host cell nucleus"/>
    <property type="evidence" value="ECO:0007669"/>
    <property type="project" value="UniProtKB-SubCell"/>
</dbReference>
<evidence type="ECO:0000313" key="6">
    <source>
        <dbReference type="EMBL" id="XBH24048.1"/>
    </source>
</evidence>
<keyword evidence="4" id="KW-1048">Host nucleus</keyword>
<dbReference type="GO" id="GO:0003723">
    <property type="term" value="F:RNA binding"/>
    <property type="evidence" value="ECO:0007669"/>
    <property type="project" value="InterPro"/>
</dbReference>
<organism evidence="6">
    <name type="scientific">Gerbilliscus rat circovirus</name>
    <dbReference type="NCBI Taxonomy" id="3141877"/>
    <lineage>
        <taxon>Viruses</taxon>
        <taxon>Monodnaviria</taxon>
        <taxon>Shotokuvirae</taxon>
        <taxon>Cressdnaviricota</taxon>
        <taxon>Arfiviricetes</taxon>
        <taxon>Cirlivirales</taxon>
        <taxon>Circoviridae</taxon>
        <taxon>Circovirus</taxon>
    </lineage>
</organism>
<feature type="domain" description="Helicase superfamily 3 single-stranded DNA/RNA virus" evidence="5">
    <location>
        <begin position="85"/>
        <end position="172"/>
    </location>
</feature>
<proteinExistence type="predicted"/>
<protein>
    <recommendedName>
        <fullName evidence="3">Replication-associated protein</fullName>
    </recommendedName>
</protein>